<sequence length="60" mass="6918">MKNKKLKMISQKITNVKMKKLQKEGLVFITGGLLAYHCSQCTCSWCRPDLHVDPNCWSFS</sequence>
<dbReference type="STRING" id="525257.HMPREF0204_10875"/>
<evidence type="ECO:0000313" key="2">
    <source>
        <dbReference type="Proteomes" id="UP000279227"/>
    </source>
</evidence>
<dbReference type="KEGG" id="cgle:NCTC11432_04096"/>
<dbReference type="RefSeq" id="WP_002983502.1">
    <property type="nucleotide sequence ID" value="NZ_CP031676.1"/>
</dbReference>
<name>A0A3S4M925_CHRGE</name>
<dbReference type="Proteomes" id="UP000279227">
    <property type="component" value="Chromosome"/>
</dbReference>
<proteinExistence type="predicted"/>
<accession>A0A3S4M925</accession>
<gene>
    <name evidence="1" type="ORF">NCTC11432_04096</name>
</gene>
<evidence type="ECO:0000313" key="1">
    <source>
        <dbReference type="EMBL" id="VEE10497.1"/>
    </source>
</evidence>
<dbReference type="AlphaFoldDB" id="A0A3S4M925"/>
<dbReference type="EMBL" id="LR134289">
    <property type="protein sequence ID" value="VEE10497.1"/>
    <property type="molecule type" value="Genomic_DNA"/>
</dbReference>
<reference evidence="1 2" key="1">
    <citation type="submission" date="2018-12" db="EMBL/GenBank/DDBJ databases">
        <authorList>
            <consortium name="Pathogen Informatics"/>
        </authorList>
    </citation>
    <scope>NUCLEOTIDE SEQUENCE [LARGE SCALE GENOMIC DNA]</scope>
    <source>
        <strain evidence="1 2">NCTC11432</strain>
    </source>
</reference>
<protein>
    <submittedName>
        <fullName evidence="1">Uncharacterized protein</fullName>
    </submittedName>
</protein>
<organism evidence="1 2">
    <name type="scientific">Chryseobacterium gleum</name>
    <name type="common">Flavobacterium gleum</name>
    <dbReference type="NCBI Taxonomy" id="250"/>
    <lineage>
        <taxon>Bacteria</taxon>
        <taxon>Pseudomonadati</taxon>
        <taxon>Bacteroidota</taxon>
        <taxon>Flavobacteriia</taxon>
        <taxon>Flavobacteriales</taxon>
        <taxon>Weeksellaceae</taxon>
        <taxon>Chryseobacterium group</taxon>
        <taxon>Chryseobacterium</taxon>
    </lineage>
</organism>